<feature type="domain" description="RRM" evidence="7">
    <location>
        <begin position="499"/>
        <end position="645"/>
    </location>
</feature>
<evidence type="ECO:0000256" key="2">
    <source>
        <dbReference type="ARBA" id="ARBA00022737"/>
    </source>
</evidence>
<dbReference type="FunFam" id="3.30.70.330:FF:000406">
    <property type="entry name" value="Related to Nucleolar protein NOP4"/>
    <property type="match status" value="1"/>
</dbReference>
<evidence type="ECO:0000256" key="4">
    <source>
        <dbReference type="ARBA" id="ARBA00023242"/>
    </source>
</evidence>
<dbReference type="AlphaFoldDB" id="A0A9P3FA03"/>
<dbReference type="RefSeq" id="XP_044654268.1">
    <property type="nucleotide sequence ID" value="XM_044798333.1"/>
</dbReference>
<dbReference type="SMART" id="SM00360">
    <property type="entry name" value="RRM"/>
    <property type="match status" value="4"/>
</dbReference>
<dbReference type="Proteomes" id="UP000825890">
    <property type="component" value="Unassembled WGS sequence"/>
</dbReference>
<keyword evidence="9" id="KW-1185">Reference proteome</keyword>
<evidence type="ECO:0000313" key="9">
    <source>
        <dbReference type="Proteomes" id="UP000825890"/>
    </source>
</evidence>
<feature type="compositionally biased region" description="Basic and acidic residues" evidence="6">
    <location>
        <begin position="713"/>
        <end position="726"/>
    </location>
</feature>
<dbReference type="Pfam" id="PF00076">
    <property type="entry name" value="RRM_1"/>
    <property type="match status" value="3"/>
</dbReference>
<dbReference type="GO" id="GO:0003729">
    <property type="term" value="F:mRNA binding"/>
    <property type="evidence" value="ECO:0007669"/>
    <property type="project" value="TreeGrafter"/>
</dbReference>
<feature type="compositionally biased region" description="Basic residues" evidence="6">
    <location>
        <begin position="733"/>
        <end position="746"/>
    </location>
</feature>
<dbReference type="PANTHER" id="PTHR48039:SF5">
    <property type="entry name" value="RNA-BINDING PROTEIN 28"/>
    <property type="match status" value="1"/>
</dbReference>
<dbReference type="PANTHER" id="PTHR48039">
    <property type="entry name" value="RNA-BINDING MOTIF PROTEIN 14B"/>
    <property type="match status" value="1"/>
</dbReference>
<evidence type="ECO:0000256" key="6">
    <source>
        <dbReference type="SAM" id="MobiDB-lite"/>
    </source>
</evidence>
<feature type="region of interest" description="Disordered" evidence="6">
    <location>
        <begin position="258"/>
        <end position="314"/>
    </location>
</feature>
<dbReference type="GO" id="GO:0005730">
    <property type="term" value="C:nucleolus"/>
    <property type="evidence" value="ECO:0007669"/>
    <property type="project" value="TreeGrafter"/>
</dbReference>
<keyword evidence="3 5" id="KW-0694">RNA-binding</keyword>
<keyword evidence="4" id="KW-0539">Nucleus</keyword>
<gene>
    <name evidence="8" type="ORF">CKM354_000315200</name>
</gene>
<evidence type="ECO:0000313" key="8">
    <source>
        <dbReference type="EMBL" id="GIZ39781.1"/>
    </source>
</evidence>
<feature type="compositionally biased region" description="Basic and acidic residues" evidence="6">
    <location>
        <begin position="303"/>
        <end position="314"/>
    </location>
</feature>
<dbReference type="GeneID" id="68288727"/>
<comment type="subcellular location">
    <subcellularLocation>
        <location evidence="1">Nucleus</location>
    </subcellularLocation>
</comment>
<feature type="region of interest" description="Disordered" evidence="6">
    <location>
        <begin position="654"/>
        <end position="746"/>
    </location>
</feature>
<feature type="domain" description="RRM" evidence="7">
    <location>
        <begin position="315"/>
        <end position="426"/>
    </location>
</feature>
<dbReference type="SUPFAM" id="SSF54928">
    <property type="entry name" value="RNA-binding domain, RBD"/>
    <property type="match status" value="3"/>
</dbReference>
<dbReference type="Gene3D" id="3.30.70.330">
    <property type="match status" value="4"/>
</dbReference>
<evidence type="ECO:0000256" key="5">
    <source>
        <dbReference type="PROSITE-ProRule" id="PRU00176"/>
    </source>
</evidence>
<reference evidence="8 9" key="1">
    <citation type="submission" date="2021-01" db="EMBL/GenBank/DDBJ databases">
        <title>Cercospora kikuchii MAFF 305040 whole genome shotgun sequence.</title>
        <authorList>
            <person name="Kashiwa T."/>
            <person name="Suzuki T."/>
        </authorList>
    </citation>
    <scope>NUCLEOTIDE SEQUENCE [LARGE SCALE GENOMIC DNA]</scope>
    <source>
        <strain evidence="8 9">MAFF 305040</strain>
    </source>
</reference>
<feature type="region of interest" description="Disordered" evidence="6">
    <location>
        <begin position="124"/>
        <end position="147"/>
    </location>
</feature>
<accession>A0A9P3FA03</accession>
<feature type="domain" description="RRM" evidence="7">
    <location>
        <begin position="151"/>
        <end position="229"/>
    </location>
</feature>
<proteinExistence type="predicted"/>
<dbReference type="CDD" id="cd12677">
    <property type="entry name" value="RRM4_Nop4p"/>
    <property type="match status" value="1"/>
</dbReference>
<dbReference type="EMBL" id="BOLY01000002">
    <property type="protein sequence ID" value="GIZ39781.1"/>
    <property type="molecule type" value="Genomic_DNA"/>
</dbReference>
<dbReference type="InterPro" id="IPR034809">
    <property type="entry name" value="Nop4_RRM4"/>
</dbReference>
<feature type="domain" description="RRM" evidence="7">
    <location>
        <begin position="45"/>
        <end position="123"/>
    </location>
</feature>
<dbReference type="InterPro" id="IPR035979">
    <property type="entry name" value="RBD_domain_sf"/>
</dbReference>
<dbReference type="PROSITE" id="PS50102">
    <property type="entry name" value="RRM"/>
    <property type="match status" value="4"/>
</dbReference>
<protein>
    <recommendedName>
        <fullName evidence="7">RRM domain-containing protein</fullName>
    </recommendedName>
</protein>
<name>A0A9P3FA03_9PEZI</name>
<feature type="compositionally biased region" description="Acidic residues" evidence="6">
    <location>
        <begin position="273"/>
        <end position="302"/>
    </location>
</feature>
<dbReference type="InterPro" id="IPR051945">
    <property type="entry name" value="RRM_MRD1_RNA_proc_ribogen"/>
</dbReference>
<dbReference type="InterPro" id="IPR012677">
    <property type="entry name" value="Nucleotide-bd_a/b_plait_sf"/>
</dbReference>
<comment type="caution">
    <text evidence="8">The sequence shown here is derived from an EMBL/GenBank/DDBJ whole genome shotgun (WGS) entry which is preliminary data.</text>
</comment>
<dbReference type="InterPro" id="IPR000504">
    <property type="entry name" value="RRM_dom"/>
</dbReference>
<organism evidence="8 9">
    <name type="scientific">Cercospora kikuchii</name>
    <dbReference type="NCBI Taxonomy" id="84275"/>
    <lineage>
        <taxon>Eukaryota</taxon>
        <taxon>Fungi</taxon>
        <taxon>Dikarya</taxon>
        <taxon>Ascomycota</taxon>
        <taxon>Pezizomycotina</taxon>
        <taxon>Dothideomycetes</taxon>
        <taxon>Dothideomycetidae</taxon>
        <taxon>Mycosphaerellales</taxon>
        <taxon>Mycosphaerellaceae</taxon>
        <taxon>Cercospora</taxon>
    </lineage>
</organism>
<dbReference type="OrthoDB" id="267048at2759"/>
<evidence type="ECO:0000256" key="3">
    <source>
        <dbReference type="ARBA" id="ARBA00022884"/>
    </source>
</evidence>
<feature type="compositionally biased region" description="Polar residues" evidence="6">
    <location>
        <begin position="23"/>
        <end position="32"/>
    </location>
</feature>
<evidence type="ECO:0000259" key="7">
    <source>
        <dbReference type="PROSITE" id="PS50102"/>
    </source>
</evidence>
<keyword evidence="2" id="KW-0677">Repeat</keyword>
<evidence type="ECO:0000256" key="1">
    <source>
        <dbReference type="ARBA" id="ARBA00004123"/>
    </source>
</evidence>
<sequence>MAPAAKRQRLSDGSAAAVETDDASTVATPRAQTNEEQKQAAAKRCSLFVRSLPADTTTEQLTELFSDAFPVKHATAVIDPDTKQCKGYGFVTFADADDAAQARAQFNGHDFHGKKLRIEIAEPRRRDGKDGENAAPVGRQQAELERQHQPSKLIVRNLPWSIKGPKQLEKLFQSYGKVKKAYVPQKGPGLMAGYGFVIMRGRKNAEKAIEGVNGKEVNGRTVAVDWAVEKEVFTEQTNAEGVVEDNADDEDAEAINEDLMQDDVDDVEHTGSEDEDEDDDHESEDGTSEDEGTDVDADELNQDDDRQDRAEDRSSTLFIRNLPFTCSDEDLEDHFQQFGSTRYARVVMDHETGRSKGTGFVCFYEKADADACLRSAPFKPTAVSEETKKGGKNVQNAQSVLQNEMADPTGQYTLEGRVLQVTRAVGKSDAARLTEEGTNHRNKRDRDKRRLYLLGEGTIATNSKLWQQLPPSEQAMREASAKQRKQLIENNPSLHLSLTRLSVRNIPRSVTSKDLKDLARQAVVGFATDVKEGRRDRLSKEELLRGGEEMQAAEAARKKAGKGIVKQAKVVFESAGGSKINEESGAGRSRGYGFIEYYTHRNALMGLRWLNGHAVDYQVNQGKGKLSREEVQDRKKRLIVEFAIENAQVVMRRNEKEQKARARTQPGNGKPEDQDSAVNSASKPRSRGDKPGQRKRKRTSDDTSDAVEPSKSTTDKQKKTVDEKIAKRNQIIGRKRAIRARRKVGK</sequence>
<dbReference type="InterPro" id="IPR034808">
    <property type="entry name" value="Nop4p_RRM3"/>
</dbReference>
<feature type="region of interest" description="Disordered" evidence="6">
    <location>
        <begin position="1"/>
        <end position="39"/>
    </location>
</feature>
<dbReference type="CDD" id="cd12676">
    <property type="entry name" value="RRM3_Nop4p"/>
    <property type="match status" value="1"/>
</dbReference>